<proteinExistence type="inferred from homology"/>
<feature type="domain" description="CobB/CobQ-like glutamine amidotransferase" evidence="11">
    <location>
        <begin position="236"/>
        <end position="415"/>
    </location>
</feature>
<keyword evidence="5" id="KW-0436">Ligase</keyword>
<dbReference type="Pfam" id="PF01656">
    <property type="entry name" value="CbiA"/>
    <property type="match status" value="1"/>
</dbReference>
<dbReference type="NCBIfam" id="NF002204">
    <property type="entry name" value="PRK01077.1"/>
    <property type="match status" value="1"/>
</dbReference>
<dbReference type="InterPro" id="IPR029062">
    <property type="entry name" value="Class_I_gatase-like"/>
</dbReference>
<dbReference type="AlphaFoldDB" id="A0A941DNA5"/>
<dbReference type="GO" id="GO:0005524">
    <property type="term" value="F:ATP binding"/>
    <property type="evidence" value="ECO:0007669"/>
    <property type="project" value="UniProtKB-KW"/>
</dbReference>
<keyword evidence="13" id="KW-1185">Reference proteome</keyword>
<keyword evidence="7" id="KW-0067">ATP-binding</keyword>
<evidence type="ECO:0000256" key="2">
    <source>
        <dbReference type="ARBA" id="ARBA00004953"/>
    </source>
</evidence>
<evidence type="ECO:0000313" key="13">
    <source>
        <dbReference type="Proteomes" id="UP000680067"/>
    </source>
</evidence>
<evidence type="ECO:0000256" key="8">
    <source>
        <dbReference type="ARBA" id="ARBA00022842"/>
    </source>
</evidence>
<dbReference type="Gene3D" id="3.40.50.880">
    <property type="match status" value="1"/>
</dbReference>
<dbReference type="SUPFAM" id="SSF52540">
    <property type="entry name" value="P-loop containing nucleoside triphosphate hydrolases"/>
    <property type="match status" value="1"/>
</dbReference>
<dbReference type="InterPro" id="IPR027417">
    <property type="entry name" value="P-loop_NTPase"/>
</dbReference>
<dbReference type="SUPFAM" id="SSF52317">
    <property type="entry name" value="Class I glutamine amidotransferase-like"/>
    <property type="match status" value="1"/>
</dbReference>
<organism evidence="12 13">
    <name type="scientific">Undibacterium luofuense</name>
    <dbReference type="NCBI Taxonomy" id="2828733"/>
    <lineage>
        <taxon>Bacteria</taxon>
        <taxon>Pseudomonadati</taxon>
        <taxon>Pseudomonadota</taxon>
        <taxon>Betaproteobacteria</taxon>
        <taxon>Burkholderiales</taxon>
        <taxon>Oxalobacteraceae</taxon>
        <taxon>Undibacterium</taxon>
    </lineage>
</organism>
<evidence type="ECO:0000259" key="11">
    <source>
        <dbReference type="Pfam" id="PF07685"/>
    </source>
</evidence>
<comment type="similarity">
    <text evidence="3">Belongs to the CobB/CobQ family. CobQ subfamily.</text>
</comment>
<evidence type="ECO:0000313" key="12">
    <source>
        <dbReference type="EMBL" id="MBR7782915.1"/>
    </source>
</evidence>
<gene>
    <name evidence="12" type="ORF">KDM89_12230</name>
</gene>
<name>A0A941DNA5_9BURK</name>
<dbReference type="GO" id="GO:0042242">
    <property type="term" value="F:cobyrinic acid a,c-diamide synthase activity"/>
    <property type="evidence" value="ECO:0007669"/>
    <property type="project" value="InterPro"/>
</dbReference>
<keyword evidence="8" id="KW-0460">Magnesium</keyword>
<evidence type="ECO:0000256" key="5">
    <source>
        <dbReference type="ARBA" id="ARBA00022598"/>
    </source>
</evidence>
<dbReference type="InterPro" id="IPR011698">
    <property type="entry name" value="GATase_3"/>
</dbReference>
<reference evidence="12" key="1">
    <citation type="submission" date="2021-04" db="EMBL/GenBank/DDBJ databases">
        <title>novel species isolated from subtropical streams in China.</title>
        <authorList>
            <person name="Lu H."/>
        </authorList>
    </citation>
    <scope>NUCLEOTIDE SEQUENCE</scope>
    <source>
        <strain evidence="12">LFS511W</strain>
    </source>
</reference>
<dbReference type="PANTHER" id="PTHR43873:SF1">
    <property type="entry name" value="COBYRINATE A,C-DIAMIDE SYNTHASE"/>
    <property type="match status" value="1"/>
</dbReference>
<evidence type="ECO:0000256" key="1">
    <source>
        <dbReference type="ARBA" id="ARBA00001946"/>
    </source>
</evidence>
<evidence type="ECO:0000256" key="7">
    <source>
        <dbReference type="ARBA" id="ARBA00022840"/>
    </source>
</evidence>
<evidence type="ECO:0000256" key="4">
    <source>
        <dbReference type="ARBA" id="ARBA00022573"/>
    </source>
</evidence>
<comment type="pathway">
    <text evidence="2">Cofactor biosynthesis; adenosylcobalamin biosynthesis.</text>
</comment>
<keyword evidence="6" id="KW-0547">Nucleotide-binding</keyword>
<accession>A0A941DNA5</accession>
<evidence type="ECO:0000259" key="10">
    <source>
        <dbReference type="Pfam" id="PF01656"/>
    </source>
</evidence>
<comment type="cofactor">
    <cofactor evidence="1">
        <name>Mg(2+)</name>
        <dbReference type="ChEBI" id="CHEBI:18420"/>
    </cofactor>
</comment>
<dbReference type="Gene3D" id="3.40.50.300">
    <property type="entry name" value="P-loop containing nucleotide triphosphate hydrolases"/>
    <property type="match status" value="2"/>
</dbReference>
<dbReference type="PROSITE" id="PS51274">
    <property type="entry name" value="GATASE_COBBQ"/>
    <property type="match status" value="1"/>
</dbReference>
<keyword evidence="9" id="KW-0315">Glutamine amidotransferase</keyword>
<evidence type="ECO:0000256" key="9">
    <source>
        <dbReference type="ARBA" id="ARBA00022962"/>
    </source>
</evidence>
<dbReference type="Pfam" id="PF07685">
    <property type="entry name" value="GATase_3"/>
    <property type="match status" value="1"/>
</dbReference>
<dbReference type="Proteomes" id="UP000680067">
    <property type="component" value="Unassembled WGS sequence"/>
</dbReference>
<dbReference type="InterPro" id="IPR002586">
    <property type="entry name" value="CobQ/CobB/MinD/ParA_Nub-bd_dom"/>
</dbReference>
<keyword evidence="4" id="KW-0169">Cobalamin biosynthesis</keyword>
<dbReference type="InterPro" id="IPR004484">
    <property type="entry name" value="CbiA/CobB_synth"/>
</dbReference>
<sequence>MVSRARVLMVSAVASGQGKTTVTAALARKLRQSGRTVRVFKTGPDFIDPRILQAASGHAVYSLDLWMTGEQACRQQLAQAAQEADFILIEGVMGLYDGNPSSADLARFFDVPVLAVLDASAMAQTVGAVAMGLRDFGPVRLAGVIANRVASEGHAAMAKEAMRDIPLAGYLIRQKLSLPERHLGLVLPDEVEHLDALLDQMADALALDLAVMDAMPEAEFADVATEPVPPLLQGKTIAVARDDAFAFLYPANLNCLQQLGAQLSYFSPLANEAVPASADAVYLPGGYPELHAAVLAENAVWLASVSDAVAAGKPVWAECGGMMALTDALQDQAGVTHHMAAVLQGTAVMQEKLAALGPHFLTTAFGELRGHSFHYSRLETAMDAVLHTVRHRDQKTGEAVYQQASLRASYFHAYFPSCPRAAAALFLGEAL</sequence>
<dbReference type="RefSeq" id="WP_212688210.1">
    <property type="nucleotide sequence ID" value="NZ_JAGSPN010000008.1"/>
</dbReference>
<protein>
    <submittedName>
        <fullName evidence="12">Cobyrinate a,c-diamide synthase</fullName>
    </submittedName>
</protein>
<evidence type="ECO:0000256" key="6">
    <source>
        <dbReference type="ARBA" id="ARBA00022741"/>
    </source>
</evidence>
<evidence type="ECO:0000256" key="3">
    <source>
        <dbReference type="ARBA" id="ARBA00006205"/>
    </source>
</evidence>
<dbReference type="GO" id="GO:0009236">
    <property type="term" value="P:cobalamin biosynthetic process"/>
    <property type="evidence" value="ECO:0007669"/>
    <property type="project" value="UniProtKB-KW"/>
</dbReference>
<comment type="caution">
    <text evidence="12">The sequence shown here is derived from an EMBL/GenBank/DDBJ whole genome shotgun (WGS) entry which is preliminary data.</text>
</comment>
<feature type="domain" description="CobQ/CobB/MinD/ParA nucleotide binding" evidence="10">
    <location>
        <begin position="9"/>
        <end position="174"/>
    </location>
</feature>
<dbReference type="PANTHER" id="PTHR43873">
    <property type="entry name" value="COBYRINATE A,C-DIAMIDE SYNTHASE"/>
    <property type="match status" value="1"/>
</dbReference>
<dbReference type="NCBIfam" id="TIGR00379">
    <property type="entry name" value="cobB"/>
    <property type="match status" value="1"/>
</dbReference>
<dbReference type="EMBL" id="JAGSPN010000008">
    <property type="protein sequence ID" value="MBR7782915.1"/>
    <property type="molecule type" value="Genomic_DNA"/>
</dbReference>